<comment type="caution">
    <text evidence="4">The sequence shown here is derived from an EMBL/GenBank/DDBJ whole genome shotgun (WGS) entry which is preliminary data.</text>
</comment>
<name>A0A942U4E9_9BACI</name>
<dbReference type="SUPFAM" id="SSF46565">
    <property type="entry name" value="Chaperone J-domain"/>
    <property type="match status" value="1"/>
</dbReference>
<keyword evidence="1" id="KW-0235">DNA replication</keyword>
<dbReference type="Gene3D" id="1.10.287.110">
    <property type="entry name" value="DnaJ domain"/>
    <property type="match status" value="1"/>
</dbReference>
<protein>
    <recommendedName>
        <fullName evidence="6">J domain-containing protein</fullName>
    </recommendedName>
</protein>
<organism evidence="4 5">
    <name type="scientific">Neobacillus rhizophilus</name>
    <dbReference type="NCBI Taxonomy" id="2833579"/>
    <lineage>
        <taxon>Bacteria</taxon>
        <taxon>Bacillati</taxon>
        <taxon>Bacillota</taxon>
        <taxon>Bacilli</taxon>
        <taxon>Bacillales</taxon>
        <taxon>Bacillaceae</taxon>
        <taxon>Neobacillus</taxon>
    </lineage>
</organism>
<evidence type="ECO:0000313" key="4">
    <source>
        <dbReference type="EMBL" id="MBS4210864.1"/>
    </source>
</evidence>
<evidence type="ECO:0000256" key="1">
    <source>
        <dbReference type="ARBA" id="ARBA00022705"/>
    </source>
</evidence>
<feature type="region of interest" description="Disordered" evidence="3">
    <location>
        <begin position="186"/>
        <end position="218"/>
    </location>
</feature>
<evidence type="ECO:0008006" key="6">
    <source>
        <dbReference type="Google" id="ProtNLM"/>
    </source>
</evidence>
<dbReference type="Proteomes" id="UP000679749">
    <property type="component" value="Unassembled WGS sequence"/>
</dbReference>
<keyword evidence="5" id="KW-1185">Reference proteome</keyword>
<dbReference type="AlphaFoldDB" id="A0A942U4E9"/>
<feature type="compositionally biased region" description="Polar residues" evidence="3">
    <location>
        <begin position="198"/>
        <end position="208"/>
    </location>
</feature>
<dbReference type="InterPro" id="IPR036869">
    <property type="entry name" value="J_dom_sf"/>
</dbReference>
<dbReference type="GO" id="GO:0006260">
    <property type="term" value="P:DNA replication"/>
    <property type="evidence" value="ECO:0007669"/>
    <property type="project" value="UniProtKB-KW"/>
</dbReference>
<reference evidence="4" key="1">
    <citation type="submission" date="2021-05" db="EMBL/GenBank/DDBJ databases">
        <title>Novel Bacillus species.</title>
        <authorList>
            <person name="Liu G."/>
        </authorList>
    </citation>
    <scope>NUCLEOTIDE SEQUENCE</scope>
    <source>
        <strain evidence="4">FJAT-49825</strain>
    </source>
</reference>
<dbReference type="EMBL" id="JAGYPF010000001">
    <property type="protein sequence ID" value="MBS4210864.1"/>
    <property type="molecule type" value="Genomic_DNA"/>
</dbReference>
<evidence type="ECO:0000256" key="2">
    <source>
        <dbReference type="ARBA" id="ARBA00023016"/>
    </source>
</evidence>
<evidence type="ECO:0000256" key="3">
    <source>
        <dbReference type="SAM" id="MobiDB-lite"/>
    </source>
</evidence>
<feature type="compositionally biased region" description="Basic and acidic residues" evidence="3">
    <location>
        <begin position="186"/>
        <end position="197"/>
    </location>
</feature>
<gene>
    <name evidence="4" type="ORF">KHA99_00195</name>
</gene>
<proteinExistence type="predicted"/>
<dbReference type="RefSeq" id="WP_213115425.1">
    <property type="nucleotide sequence ID" value="NZ_JAGYPF010000001.1"/>
</dbReference>
<evidence type="ECO:0000313" key="5">
    <source>
        <dbReference type="Proteomes" id="UP000679749"/>
    </source>
</evidence>
<accession>A0A942U4E9</accession>
<sequence>MNTDQAFELLKSAGVPDELSIQTVRRWMRERKIRFEGKARLSKTEYILEDTDEAFDLLKDAGVAANIGIQLVKRWYNEGKIHRLGNVDQIKEYISTQPKLPPFEDKPSDMTIRELKVKLKAQDEQIKGIQELHQTSLKAMIQQRDKLNKEIASLKHEKSELQLETRNVLKENIDLRKELLRLKEELSKQGKGEDEKVQSQSGPSSNPQDYRRKLGLSKTAGPKEVLAGFKKLLIETHPDHGGSAKAFHYVKTDYDQFKSRIKGN</sequence>
<keyword evidence="2" id="KW-0346">Stress response</keyword>